<feature type="region of interest" description="Disordered" evidence="1">
    <location>
        <begin position="140"/>
        <end position="161"/>
    </location>
</feature>
<dbReference type="EMBL" id="JAVRRT010000012">
    <property type="protein sequence ID" value="KAK5166879.1"/>
    <property type="molecule type" value="Genomic_DNA"/>
</dbReference>
<gene>
    <name evidence="2" type="ORF">LTR77_007608</name>
</gene>
<feature type="compositionally biased region" description="Polar residues" evidence="1">
    <location>
        <begin position="140"/>
        <end position="157"/>
    </location>
</feature>
<feature type="region of interest" description="Disordered" evidence="1">
    <location>
        <begin position="183"/>
        <end position="207"/>
    </location>
</feature>
<dbReference type="AlphaFoldDB" id="A0AAV9P2J0"/>
<accession>A0AAV9P2J0</accession>
<reference evidence="2 3" key="1">
    <citation type="submission" date="2023-08" db="EMBL/GenBank/DDBJ databases">
        <title>Black Yeasts Isolated from many extreme environments.</title>
        <authorList>
            <person name="Coleine C."/>
            <person name="Stajich J.E."/>
            <person name="Selbmann L."/>
        </authorList>
    </citation>
    <scope>NUCLEOTIDE SEQUENCE [LARGE SCALE GENOMIC DNA]</scope>
    <source>
        <strain evidence="2 3">CCFEE 5935</strain>
    </source>
</reference>
<protein>
    <submittedName>
        <fullName evidence="2">Uncharacterized protein</fullName>
    </submittedName>
</protein>
<sequence>MLTMTEVHLPFLIIQQCLPAEDAVRNVNTTATCQLLKWLSVLDGQDDVSGPGSTTQWTQTVQDTTSTACSKMTRAITARRRKQAAMRRQQHYPKTTKNRRSTPQPPLPMSTESIRAWPGPQGPAAKALPFIKQHRFIRRNNNVKQNQHSNTTATQDGVETRAHLPISSRITTTTPGASTIQSYLGRGTSNPARYTSLQGPRTESGELYNDQDVGTIVKRYHVMPYKGGRPVPASWELFKDKDGVQKLRKWRCFVIVGKQDDKIMERAIYTNGGTGLRHVSADHHLKYYSLRPLGVSRTDFENQVPEHDVLFIDWMRGDRARHMLRPTMIVNWKEGHERPINEDELHVVRTFAAESVRVLLDRIARRF</sequence>
<evidence type="ECO:0000313" key="2">
    <source>
        <dbReference type="EMBL" id="KAK5166879.1"/>
    </source>
</evidence>
<dbReference type="Proteomes" id="UP001337655">
    <property type="component" value="Unassembled WGS sequence"/>
</dbReference>
<feature type="compositionally biased region" description="Polar residues" evidence="1">
    <location>
        <begin position="183"/>
        <end position="201"/>
    </location>
</feature>
<feature type="compositionally biased region" description="Basic residues" evidence="1">
    <location>
        <begin position="77"/>
        <end position="100"/>
    </location>
</feature>
<dbReference type="GeneID" id="89928944"/>
<proteinExistence type="predicted"/>
<evidence type="ECO:0000313" key="3">
    <source>
        <dbReference type="Proteomes" id="UP001337655"/>
    </source>
</evidence>
<keyword evidence="3" id="KW-1185">Reference proteome</keyword>
<comment type="caution">
    <text evidence="2">The sequence shown here is derived from an EMBL/GenBank/DDBJ whole genome shotgun (WGS) entry which is preliminary data.</text>
</comment>
<organism evidence="2 3">
    <name type="scientific">Saxophila tyrrhenica</name>
    <dbReference type="NCBI Taxonomy" id="1690608"/>
    <lineage>
        <taxon>Eukaryota</taxon>
        <taxon>Fungi</taxon>
        <taxon>Dikarya</taxon>
        <taxon>Ascomycota</taxon>
        <taxon>Pezizomycotina</taxon>
        <taxon>Dothideomycetes</taxon>
        <taxon>Dothideomycetidae</taxon>
        <taxon>Mycosphaerellales</taxon>
        <taxon>Extremaceae</taxon>
        <taxon>Saxophila</taxon>
    </lineage>
</organism>
<feature type="region of interest" description="Disordered" evidence="1">
    <location>
        <begin position="75"/>
        <end position="125"/>
    </location>
</feature>
<dbReference type="RefSeq" id="XP_064656687.1">
    <property type="nucleotide sequence ID" value="XM_064804845.1"/>
</dbReference>
<evidence type="ECO:0000256" key="1">
    <source>
        <dbReference type="SAM" id="MobiDB-lite"/>
    </source>
</evidence>
<name>A0AAV9P2J0_9PEZI</name>